<feature type="domain" description="FAD-dependent urate hydroxylase HpyO/Asp monooxygenase CreE-like FAD/NAD(P)-binding" evidence="1">
    <location>
        <begin position="14"/>
        <end position="192"/>
    </location>
</feature>
<name>A0A421BBZ1_9PSEU</name>
<dbReference type="InterPro" id="IPR052189">
    <property type="entry name" value="L-asp_N-monooxygenase_NS-form"/>
</dbReference>
<sequence length="657" mass="71216">MAVDENPSAFTVCVVGAGPRGVAVVERICANLRALGGAAPRVVVHLVDAVGDGGGRVWRTTQPRELVMNTVACQVTMFTDETVHCAGPVAPGPSLYDWARFVTEGVDDYPEPVRSEAAALGPDSYPSRSFYGHYVGWVLRGLISTAPASLSVRTVRATAVALDDDADGTQVLTLDNGDRLRGLNSVVLAQGHVDREPIGPESALIGFAARAGLRYIPPNNPAEVDLSGIEPGEAVALRGMGLNFFDYMALLTTGRGGHFTETPEGLAYQPSGREPLLYTGSRRGLPYHARGENQKGVAGRHEPMFLTEERVERFRARAAAGSPVHFRRDLWPLITSEVRLAYHAALIAERDGRWMARAFTLEYVDVATTDRATAVESRLLDRYGVARSERWDWDRVVRPWGERTFSSHAEYQGWLLTHLREDVAQAELGNVRGPLKAAMDVLRDLRNEIRLVVDHRGLAGTSYRDELNRWYGPLNAFLSIGPPVRRIREMIALVEAGVLTVLAPGVQARPAPGGTEFLVGANTVPDTVTVTSLIEARLPEPHLEHTTDPLLRYLWITGQCAPYHIPDDADTASAGFDTGAVAVTTRPYHLVDATGAAHPHRFAFGVPTESVHWLTAAGIRPGSNSVILTDADAIARAALNLTDESAVDSIPAARLTN</sequence>
<evidence type="ECO:0000313" key="2">
    <source>
        <dbReference type="EMBL" id="RLK61856.1"/>
    </source>
</evidence>
<dbReference type="RefSeq" id="WP_121390433.1">
    <property type="nucleotide sequence ID" value="NZ_RCDD01000001.1"/>
</dbReference>
<organism evidence="2 3">
    <name type="scientific">Actinokineospora cianjurensis</name>
    <dbReference type="NCBI Taxonomy" id="585224"/>
    <lineage>
        <taxon>Bacteria</taxon>
        <taxon>Bacillati</taxon>
        <taxon>Actinomycetota</taxon>
        <taxon>Actinomycetes</taxon>
        <taxon>Pseudonocardiales</taxon>
        <taxon>Pseudonocardiaceae</taxon>
        <taxon>Actinokineospora</taxon>
    </lineage>
</organism>
<dbReference type="OrthoDB" id="3653265at2"/>
<dbReference type="InterPro" id="IPR038732">
    <property type="entry name" value="HpyO/CreE_NAD-binding"/>
</dbReference>
<dbReference type="PANTHER" id="PTHR40254:SF1">
    <property type="entry name" value="BLR0577 PROTEIN"/>
    <property type="match status" value="1"/>
</dbReference>
<gene>
    <name evidence="2" type="ORF">CLV68_2399</name>
</gene>
<keyword evidence="3" id="KW-1185">Reference proteome</keyword>
<dbReference type="PANTHER" id="PTHR40254">
    <property type="entry name" value="BLR0577 PROTEIN"/>
    <property type="match status" value="1"/>
</dbReference>
<reference evidence="2 3" key="1">
    <citation type="submission" date="2018-10" db="EMBL/GenBank/DDBJ databases">
        <title>Genomic Encyclopedia of Archaeal and Bacterial Type Strains, Phase II (KMG-II): from individual species to whole genera.</title>
        <authorList>
            <person name="Goeker M."/>
        </authorList>
    </citation>
    <scope>NUCLEOTIDE SEQUENCE [LARGE SCALE GENOMIC DNA]</scope>
    <source>
        <strain evidence="2 3">DSM 45657</strain>
    </source>
</reference>
<protein>
    <submittedName>
        <fullName evidence="2">FAD-NAD(P)-binding protein</fullName>
    </submittedName>
</protein>
<proteinExistence type="predicted"/>
<dbReference type="Pfam" id="PF13454">
    <property type="entry name" value="NAD_binding_9"/>
    <property type="match status" value="1"/>
</dbReference>
<evidence type="ECO:0000313" key="3">
    <source>
        <dbReference type="Proteomes" id="UP000282454"/>
    </source>
</evidence>
<dbReference type="Proteomes" id="UP000282454">
    <property type="component" value="Unassembled WGS sequence"/>
</dbReference>
<dbReference type="AlphaFoldDB" id="A0A421BBZ1"/>
<comment type="caution">
    <text evidence="2">The sequence shown here is derived from an EMBL/GenBank/DDBJ whole genome shotgun (WGS) entry which is preliminary data.</text>
</comment>
<accession>A0A421BBZ1</accession>
<evidence type="ECO:0000259" key="1">
    <source>
        <dbReference type="Pfam" id="PF13454"/>
    </source>
</evidence>
<dbReference type="EMBL" id="RCDD01000001">
    <property type="protein sequence ID" value="RLK61856.1"/>
    <property type="molecule type" value="Genomic_DNA"/>
</dbReference>